<organism evidence="1 2">
    <name type="scientific">Mucuna pruriens</name>
    <name type="common">Velvet bean</name>
    <name type="synonym">Dolichos pruriens</name>
    <dbReference type="NCBI Taxonomy" id="157652"/>
    <lineage>
        <taxon>Eukaryota</taxon>
        <taxon>Viridiplantae</taxon>
        <taxon>Streptophyta</taxon>
        <taxon>Embryophyta</taxon>
        <taxon>Tracheophyta</taxon>
        <taxon>Spermatophyta</taxon>
        <taxon>Magnoliopsida</taxon>
        <taxon>eudicotyledons</taxon>
        <taxon>Gunneridae</taxon>
        <taxon>Pentapetalae</taxon>
        <taxon>rosids</taxon>
        <taxon>fabids</taxon>
        <taxon>Fabales</taxon>
        <taxon>Fabaceae</taxon>
        <taxon>Papilionoideae</taxon>
        <taxon>50 kb inversion clade</taxon>
        <taxon>NPAAA clade</taxon>
        <taxon>indigoferoid/millettioid clade</taxon>
        <taxon>Phaseoleae</taxon>
        <taxon>Mucuna</taxon>
    </lineage>
</organism>
<sequence length="77" mass="9134">MTYHSTDFVLGLPYSWWWTNVLRWPILYLVIRSKPSTKLLFSTNCHPKTDSQTEVVNRTLSQLLKCFVGKNLKSWEE</sequence>
<keyword evidence="2" id="KW-1185">Reference proteome</keyword>
<comment type="caution">
    <text evidence="1">The sequence shown here is derived from an EMBL/GenBank/DDBJ whole genome shotgun (WGS) entry which is preliminary data.</text>
</comment>
<dbReference type="OrthoDB" id="1935586at2759"/>
<dbReference type="AlphaFoldDB" id="A0A371GKF0"/>
<evidence type="ECO:0000313" key="1">
    <source>
        <dbReference type="EMBL" id="RDX91021.1"/>
    </source>
</evidence>
<protein>
    <submittedName>
        <fullName evidence="1">Uncharacterized protein</fullName>
    </submittedName>
</protein>
<gene>
    <name evidence="1" type="ORF">CR513_27059</name>
</gene>
<accession>A0A371GKF0</accession>
<proteinExistence type="predicted"/>
<dbReference type="InterPro" id="IPR036397">
    <property type="entry name" value="RNaseH_sf"/>
</dbReference>
<dbReference type="GO" id="GO:0003676">
    <property type="term" value="F:nucleic acid binding"/>
    <property type="evidence" value="ECO:0007669"/>
    <property type="project" value="InterPro"/>
</dbReference>
<dbReference type="EMBL" id="QJKJ01005225">
    <property type="protein sequence ID" value="RDX91021.1"/>
    <property type="molecule type" value="Genomic_DNA"/>
</dbReference>
<dbReference type="Gene3D" id="3.30.420.10">
    <property type="entry name" value="Ribonuclease H-like superfamily/Ribonuclease H"/>
    <property type="match status" value="1"/>
</dbReference>
<dbReference type="Proteomes" id="UP000257109">
    <property type="component" value="Unassembled WGS sequence"/>
</dbReference>
<feature type="non-terminal residue" evidence="1">
    <location>
        <position position="1"/>
    </location>
</feature>
<reference evidence="1" key="1">
    <citation type="submission" date="2018-05" db="EMBL/GenBank/DDBJ databases">
        <title>Draft genome of Mucuna pruriens seed.</title>
        <authorList>
            <person name="Nnadi N.E."/>
            <person name="Vos R."/>
            <person name="Hasami M.H."/>
            <person name="Devisetty U.K."/>
            <person name="Aguiy J.C."/>
        </authorList>
    </citation>
    <scope>NUCLEOTIDE SEQUENCE [LARGE SCALE GENOMIC DNA]</scope>
    <source>
        <strain evidence="1">JCA_2017</strain>
    </source>
</reference>
<name>A0A371GKF0_MUCPR</name>
<evidence type="ECO:0000313" key="2">
    <source>
        <dbReference type="Proteomes" id="UP000257109"/>
    </source>
</evidence>